<accession>A0A0A9WPY2</accession>
<evidence type="ECO:0000313" key="5">
    <source>
        <dbReference type="EMBL" id="JAQ13717.1"/>
    </source>
</evidence>
<reference evidence="4" key="1">
    <citation type="journal article" date="2014" name="PLoS ONE">
        <title>Transcriptome-Based Identification of ABC Transporters in the Western Tarnished Plant Bug Lygus hesperus.</title>
        <authorList>
            <person name="Hull J.J."/>
            <person name="Chaney K."/>
            <person name="Geib S.M."/>
            <person name="Fabrick J.A."/>
            <person name="Brent C.S."/>
            <person name="Walsh D."/>
            <person name="Lavine L.C."/>
        </authorList>
    </citation>
    <scope>NUCLEOTIDE SEQUENCE</scope>
</reference>
<organism evidence="4">
    <name type="scientific">Lygus hesperus</name>
    <name type="common">Western plant bug</name>
    <dbReference type="NCBI Taxonomy" id="30085"/>
    <lineage>
        <taxon>Eukaryota</taxon>
        <taxon>Metazoa</taxon>
        <taxon>Ecdysozoa</taxon>
        <taxon>Arthropoda</taxon>
        <taxon>Hexapoda</taxon>
        <taxon>Insecta</taxon>
        <taxon>Pterygota</taxon>
        <taxon>Neoptera</taxon>
        <taxon>Paraneoptera</taxon>
        <taxon>Hemiptera</taxon>
        <taxon>Heteroptera</taxon>
        <taxon>Panheteroptera</taxon>
        <taxon>Cimicomorpha</taxon>
        <taxon>Miridae</taxon>
        <taxon>Mirini</taxon>
        <taxon>Lygus</taxon>
    </lineage>
</organism>
<dbReference type="GO" id="GO:0005524">
    <property type="term" value="F:ATP binding"/>
    <property type="evidence" value="ECO:0007669"/>
    <property type="project" value="InterPro"/>
</dbReference>
<dbReference type="Gene3D" id="2.30.33.40">
    <property type="entry name" value="GroES chaperonin"/>
    <property type="match status" value="1"/>
</dbReference>
<dbReference type="FunFam" id="2.30.33.40:FF:000014">
    <property type="entry name" value="10 kDa heat shock protein"/>
    <property type="match status" value="1"/>
</dbReference>
<keyword evidence="2 3" id="KW-0143">Chaperone</keyword>
<dbReference type="CDD" id="cd00320">
    <property type="entry name" value="cpn10"/>
    <property type="match status" value="1"/>
</dbReference>
<dbReference type="PANTHER" id="PTHR10772:SF0">
    <property type="entry name" value="10 KDA HEAT SHOCK PROTEIN, MITOCHONDRIAL"/>
    <property type="match status" value="1"/>
</dbReference>
<dbReference type="PANTHER" id="PTHR10772">
    <property type="entry name" value="10 KDA HEAT SHOCK PROTEIN"/>
    <property type="match status" value="1"/>
</dbReference>
<gene>
    <name evidence="5" type="primary">SJCHGC01960_2</name>
    <name evidence="4" type="ORF">CM83_99447</name>
    <name evidence="5" type="ORF">g.99386</name>
</gene>
<evidence type="ECO:0000256" key="1">
    <source>
        <dbReference type="ARBA" id="ARBA00006975"/>
    </source>
</evidence>
<dbReference type="InterPro" id="IPR037124">
    <property type="entry name" value="Chaperonin_GroES_sf"/>
</dbReference>
<protein>
    <submittedName>
        <fullName evidence="4 5">Heat shock protein, mitochondrial</fullName>
    </submittedName>
</protein>
<dbReference type="SUPFAM" id="SSF50129">
    <property type="entry name" value="GroES-like"/>
    <property type="match status" value="1"/>
</dbReference>
<reference evidence="4" key="2">
    <citation type="submission" date="2014-07" db="EMBL/GenBank/DDBJ databases">
        <authorList>
            <person name="Hull J."/>
        </authorList>
    </citation>
    <scope>NUCLEOTIDE SEQUENCE</scope>
</reference>
<dbReference type="GO" id="GO:0044183">
    <property type="term" value="F:protein folding chaperone"/>
    <property type="evidence" value="ECO:0007669"/>
    <property type="project" value="InterPro"/>
</dbReference>
<evidence type="ECO:0000256" key="3">
    <source>
        <dbReference type="RuleBase" id="RU003479"/>
    </source>
</evidence>
<dbReference type="GO" id="GO:0051082">
    <property type="term" value="F:unfolded protein binding"/>
    <property type="evidence" value="ECO:0007669"/>
    <property type="project" value="TreeGrafter"/>
</dbReference>
<dbReference type="GO" id="GO:0051087">
    <property type="term" value="F:protein-folding chaperone binding"/>
    <property type="evidence" value="ECO:0007669"/>
    <property type="project" value="TreeGrafter"/>
</dbReference>
<sequence length="100" mass="10785">MLRLSSAMLKKLQPLGSRVLVRRTQAAKQTKAGILIPEQVAGKINEGTVVGVAAGTKDWTPTVKINDTVLLPEYGGSSVKIDGEEFFLYDESVLLGVLQE</sequence>
<dbReference type="InterPro" id="IPR011032">
    <property type="entry name" value="GroES-like_sf"/>
</dbReference>
<dbReference type="GO" id="GO:0005739">
    <property type="term" value="C:mitochondrion"/>
    <property type="evidence" value="ECO:0007669"/>
    <property type="project" value="TreeGrafter"/>
</dbReference>
<dbReference type="PRINTS" id="PR00297">
    <property type="entry name" value="CHAPERONIN10"/>
</dbReference>
<dbReference type="Pfam" id="PF00166">
    <property type="entry name" value="Cpn10"/>
    <property type="match status" value="1"/>
</dbReference>
<name>A0A0A9WPY2_LYGHE</name>
<dbReference type="SMART" id="SM00883">
    <property type="entry name" value="Cpn10"/>
    <property type="match status" value="1"/>
</dbReference>
<dbReference type="EMBL" id="GDHC01004912">
    <property type="protein sequence ID" value="JAQ13717.1"/>
    <property type="molecule type" value="Transcribed_RNA"/>
</dbReference>
<dbReference type="GO" id="GO:0046872">
    <property type="term" value="F:metal ion binding"/>
    <property type="evidence" value="ECO:0007669"/>
    <property type="project" value="TreeGrafter"/>
</dbReference>
<dbReference type="AlphaFoldDB" id="A0A0A9WPY2"/>
<keyword evidence="4" id="KW-0346">Stress response</keyword>
<evidence type="ECO:0000313" key="4">
    <source>
        <dbReference type="EMBL" id="JAG08533.1"/>
    </source>
</evidence>
<comment type="similarity">
    <text evidence="1 3">Belongs to the GroES chaperonin family.</text>
</comment>
<proteinExistence type="inferred from homology"/>
<dbReference type="EMBL" id="GBHO01035071">
    <property type="protein sequence ID" value="JAG08533.1"/>
    <property type="molecule type" value="Transcribed_RNA"/>
</dbReference>
<evidence type="ECO:0000256" key="2">
    <source>
        <dbReference type="ARBA" id="ARBA00023186"/>
    </source>
</evidence>
<reference evidence="5" key="3">
    <citation type="journal article" date="2016" name="Gigascience">
        <title>De novo construction of an expanded transcriptome assembly for the western tarnished plant bug, Lygus hesperus.</title>
        <authorList>
            <person name="Tassone E.E."/>
            <person name="Geib S.M."/>
            <person name="Hall B."/>
            <person name="Fabrick J.A."/>
            <person name="Brent C.S."/>
            <person name="Hull J.J."/>
        </authorList>
    </citation>
    <scope>NUCLEOTIDE SEQUENCE</scope>
</reference>
<dbReference type="InterPro" id="IPR020818">
    <property type="entry name" value="Chaperonin_GroES"/>
</dbReference>